<dbReference type="SUPFAM" id="SSF81383">
    <property type="entry name" value="F-box domain"/>
    <property type="match status" value="1"/>
</dbReference>
<feature type="domain" description="F-box" evidence="1">
    <location>
        <begin position="19"/>
        <end position="68"/>
    </location>
</feature>
<dbReference type="NCBIfam" id="TIGR01640">
    <property type="entry name" value="F_box_assoc_1"/>
    <property type="match status" value="1"/>
</dbReference>
<dbReference type="Gene3D" id="1.20.1280.50">
    <property type="match status" value="1"/>
</dbReference>
<evidence type="ECO:0000313" key="2">
    <source>
        <dbReference type="EMBL" id="PON39062.1"/>
    </source>
</evidence>
<dbReference type="Pfam" id="PF07734">
    <property type="entry name" value="FBA_1"/>
    <property type="match status" value="1"/>
</dbReference>
<dbReference type="AlphaFoldDB" id="A0A2P5AR85"/>
<dbReference type="InterPro" id="IPR050796">
    <property type="entry name" value="SCF_F-box_component"/>
</dbReference>
<dbReference type="InterPro" id="IPR001810">
    <property type="entry name" value="F-box_dom"/>
</dbReference>
<dbReference type="PANTHER" id="PTHR31672:SF13">
    <property type="entry name" value="F-BOX PROTEIN CPR30-LIKE"/>
    <property type="match status" value="1"/>
</dbReference>
<reference evidence="3" key="1">
    <citation type="submission" date="2016-06" db="EMBL/GenBank/DDBJ databases">
        <title>Parallel loss of symbiosis genes in relatives of nitrogen-fixing non-legume Parasponia.</title>
        <authorList>
            <person name="Van Velzen R."/>
            <person name="Holmer R."/>
            <person name="Bu F."/>
            <person name="Rutten L."/>
            <person name="Van Zeijl A."/>
            <person name="Liu W."/>
            <person name="Santuari L."/>
            <person name="Cao Q."/>
            <person name="Sharma T."/>
            <person name="Shen D."/>
            <person name="Roswanjaya Y."/>
            <person name="Wardhani T."/>
            <person name="Kalhor M.S."/>
            <person name="Jansen J."/>
            <person name="Van den Hoogen J."/>
            <person name="Gungor B."/>
            <person name="Hartog M."/>
            <person name="Hontelez J."/>
            <person name="Verver J."/>
            <person name="Yang W.-C."/>
            <person name="Schijlen E."/>
            <person name="Repin R."/>
            <person name="Schilthuizen M."/>
            <person name="Schranz E."/>
            <person name="Heidstra R."/>
            <person name="Miyata K."/>
            <person name="Fedorova E."/>
            <person name="Kohlen W."/>
            <person name="Bisseling T."/>
            <person name="Smit S."/>
            <person name="Geurts R."/>
        </authorList>
    </citation>
    <scope>NUCLEOTIDE SEQUENCE [LARGE SCALE GENOMIC DNA]</scope>
    <source>
        <strain evidence="3">cv. WU1-14</strain>
    </source>
</reference>
<comment type="caution">
    <text evidence="2">The sequence shown here is derived from an EMBL/GenBank/DDBJ whole genome shotgun (WGS) entry which is preliminary data.</text>
</comment>
<evidence type="ECO:0000313" key="3">
    <source>
        <dbReference type="Proteomes" id="UP000237105"/>
    </source>
</evidence>
<dbReference type="CDD" id="cd22157">
    <property type="entry name" value="F-box_AtFBW1-like"/>
    <property type="match status" value="1"/>
</dbReference>
<dbReference type="SMART" id="SM00256">
    <property type="entry name" value="FBOX"/>
    <property type="match status" value="1"/>
</dbReference>
<protein>
    <submittedName>
        <fullName evidence="2">F-box domain containing protein</fullName>
    </submittedName>
</protein>
<dbReference type="Pfam" id="PF00646">
    <property type="entry name" value="F-box"/>
    <property type="match status" value="1"/>
</dbReference>
<keyword evidence="3" id="KW-1185">Reference proteome</keyword>
<evidence type="ECO:0000259" key="1">
    <source>
        <dbReference type="PROSITE" id="PS50181"/>
    </source>
</evidence>
<sequence length="415" mass="48049">MWYSLGSMLMPCFCFGPFQKHRFYMPEDVLAEIFSWLPPESLIRFKCVSKSWYALIKFLMKDSEFVNKHLRNIDKKLMSSTCLVFYCPGNRYLNYPKTESLLRDLFKSLTIFHNDNNRDHSNYVAEHFDSPVLPGKQDVYNMMAVHCDGIICQADYYGRVILCNPAIKQWKTLPKTCLKNGFFTIGVGFGYDARANDYKVVRFGCEWIPGGQGLVNYEKTKAEVYSMRAGCWREIGIDLEFARFLVRAKKCYCKGVFYWSMWYPMFTIVSFDMSNEVFHNIPILPNMNTHLTRKSPIKPTLTVWNETVALFLYYFERGIGVSFKLWVLDDCYGGVKGSYSWTEELVIGPLDKIAAPLAFLKNDDILVEAADGSLILYNPHKQVLTKRIQAVDTRCWEFSYVKSLVSVHVGSHSHS</sequence>
<dbReference type="InterPro" id="IPR036047">
    <property type="entry name" value="F-box-like_dom_sf"/>
</dbReference>
<dbReference type="STRING" id="3476.A0A2P5AR85"/>
<dbReference type="OrthoDB" id="1867629at2759"/>
<dbReference type="PANTHER" id="PTHR31672">
    <property type="entry name" value="BNACNNG10540D PROTEIN"/>
    <property type="match status" value="1"/>
</dbReference>
<dbReference type="EMBL" id="JXTB01000476">
    <property type="protein sequence ID" value="PON39062.1"/>
    <property type="molecule type" value="Genomic_DNA"/>
</dbReference>
<dbReference type="Proteomes" id="UP000237105">
    <property type="component" value="Unassembled WGS sequence"/>
</dbReference>
<gene>
    <name evidence="2" type="ORF">PanWU01x14_307690</name>
</gene>
<dbReference type="PROSITE" id="PS50181">
    <property type="entry name" value="FBOX"/>
    <property type="match status" value="1"/>
</dbReference>
<proteinExistence type="predicted"/>
<name>A0A2P5AR85_PARAD</name>
<dbReference type="InterPro" id="IPR006527">
    <property type="entry name" value="F-box-assoc_dom_typ1"/>
</dbReference>
<accession>A0A2P5AR85</accession>
<dbReference type="InterPro" id="IPR017451">
    <property type="entry name" value="F-box-assoc_interact_dom"/>
</dbReference>
<organism evidence="2 3">
    <name type="scientific">Parasponia andersonii</name>
    <name type="common">Sponia andersonii</name>
    <dbReference type="NCBI Taxonomy" id="3476"/>
    <lineage>
        <taxon>Eukaryota</taxon>
        <taxon>Viridiplantae</taxon>
        <taxon>Streptophyta</taxon>
        <taxon>Embryophyta</taxon>
        <taxon>Tracheophyta</taxon>
        <taxon>Spermatophyta</taxon>
        <taxon>Magnoliopsida</taxon>
        <taxon>eudicotyledons</taxon>
        <taxon>Gunneridae</taxon>
        <taxon>Pentapetalae</taxon>
        <taxon>rosids</taxon>
        <taxon>fabids</taxon>
        <taxon>Rosales</taxon>
        <taxon>Cannabaceae</taxon>
        <taxon>Parasponia</taxon>
    </lineage>
</organism>